<dbReference type="InterPro" id="IPR031778">
    <property type="entry name" value="Sortilin_N"/>
</dbReference>
<feature type="domain" description="Secretion system C-terminal sorting" evidence="4">
    <location>
        <begin position="753"/>
        <end position="824"/>
    </location>
</feature>
<evidence type="ECO:0000313" key="5">
    <source>
        <dbReference type="EMBL" id="QNM84355.1"/>
    </source>
</evidence>
<evidence type="ECO:0000256" key="2">
    <source>
        <dbReference type="ARBA" id="ARBA00022737"/>
    </source>
</evidence>
<dbReference type="Pfam" id="PF18962">
    <property type="entry name" value="Por_Secre_tail"/>
    <property type="match status" value="1"/>
</dbReference>
<dbReference type="KEGG" id="ppec:H9W90_09050"/>
<dbReference type="PANTHER" id="PTHR43739:SF5">
    <property type="entry name" value="EXO-ALPHA-SIALIDASE"/>
    <property type="match status" value="1"/>
</dbReference>
<proteinExistence type="predicted"/>
<protein>
    <submittedName>
        <fullName evidence="5">T9SS type A sorting domain-containing protein</fullName>
    </submittedName>
</protein>
<evidence type="ECO:0000259" key="3">
    <source>
        <dbReference type="Pfam" id="PF15902"/>
    </source>
</evidence>
<sequence length="826" mass="91667">MKKNIFLILLFTGFSIYSQEYQKMIDDGNFSVKKIQETAEKYFEGKDKGRGSGYKQYKRWEYFALKQQDKNGLIKDPVYLYDEWNQYSKKQNIKNENSARGFNDNWSEVGPKYWDDTSGWNPGVGRISGFAVEKTNQNHIIVGSIGGGIWKTTNAGVNWQPLTDNHGNMFAYSLAIDPINNSTYYWGSSSGRIYKSTDSGAVWTPIANAGNSNILKILIHPTNSNIIFATSENSGLYKSTDAGNSWVNVISGSSYDVEFDPNDSSIVFASGSKIHRSTDTGSNFTEITGLGTGVKMLGVTKADSNKVYIVEASGGTFGDFYFSLDNGLSFFKVTSHSGKNYFGYESNASDNRGQAPRDMGIAVSQTNADEVHIAGINTWRSTDGGLNFTITSQWQPSEAINENIGYCHADVDDIEFIGDNLYAITDGGIYICEDSPTLNKDYYRDLTTGLGIRQFYLFGVSQTDPVIISGGSQDNGSSVLRSDGTWVDWLGADGFESLIDVNDPNTIYGSIYNGTFYKSTNQGTSYTNLPRPETTGWVTPFEQDNTGTLYFAGKKLYRSDDAGSTWVADNFDFDNFINQIKIAPSNKDYIYASTEGGKMYSAVSTPVGSIWEEITGFSGNINSISIHPTDHLKVAISVTGSSEKVYITSDGGSTWTGYSNNLPNFTAYALVWDNNGRDGLYLGMDYGVYYIDNQFTEWNLFNTGLPNVKVTELEINYADNNLYVATYGRGVWKSPRSNGVLNIENHILESLNVYPNPATTKLNISWDKSENVALRLFNTNGQLLYYNKETSLTKPLEINTSQFASGIYYLKVSSHKGNYTKKIVLK</sequence>
<dbReference type="Pfam" id="PF15902">
    <property type="entry name" value="Sortilin-Vps10"/>
    <property type="match status" value="1"/>
</dbReference>
<keyword evidence="6" id="KW-1185">Reference proteome</keyword>
<name>A0A7G9L6V6_9FLAO</name>
<dbReference type="NCBIfam" id="TIGR04183">
    <property type="entry name" value="Por_Secre_tail"/>
    <property type="match status" value="1"/>
</dbReference>
<dbReference type="EMBL" id="CP060695">
    <property type="protein sequence ID" value="QNM84355.1"/>
    <property type="molecule type" value="Genomic_DNA"/>
</dbReference>
<dbReference type="InterPro" id="IPR026444">
    <property type="entry name" value="Secre_tail"/>
</dbReference>
<organism evidence="5 6">
    <name type="scientific">Polaribacter pectinis</name>
    <dbReference type="NCBI Taxonomy" id="2738844"/>
    <lineage>
        <taxon>Bacteria</taxon>
        <taxon>Pseudomonadati</taxon>
        <taxon>Bacteroidota</taxon>
        <taxon>Flavobacteriia</taxon>
        <taxon>Flavobacteriales</taxon>
        <taxon>Flavobacteriaceae</taxon>
    </lineage>
</organism>
<gene>
    <name evidence="5" type="ORF">H9W90_09050</name>
</gene>
<evidence type="ECO:0000313" key="6">
    <source>
        <dbReference type="Proteomes" id="UP000515808"/>
    </source>
</evidence>
<dbReference type="RefSeq" id="WP_187481297.1">
    <property type="nucleotide sequence ID" value="NZ_CP060695.1"/>
</dbReference>
<dbReference type="SUPFAM" id="SSF110296">
    <property type="entry name" value="Oligoxyloglucan reducing end-specific cellobiohydrolase"/>
    <property type="match status" value="2"/>
</dbReference>
<dbReference type="Gene3D" id="2.130.10.10">
    <property type="entry name" value="YVTN repeat-like/Quinoprotein amine dehydrogenase"/>
    <property type="match status" value="4"/>
</dbReference>
<dbReference type="AlphaFoldDB" id="A0A7G9L6V6"/>
<dbReference type="PANTHER" id="PTHR43739">
    <property type="entry name" value="XYLOGLUCANASE (EUROFUNG)"/>
    <property type="match status" value="1"/>
</dbReference>
<dbReference type="InterPro" id="IPR015943">
    <property type="entry name" value="WD40/YVTN_repeat-like_dom_sf"/>
</dbReference>
<dbReference type="Gene3D" id="2.60.120.380">
    <property type="match status" value="1"/>
</dbReference>
<dbReference type="Proteomes" id="UP000515808">
    <property type="component" value="Chromosome"/>
</dbReference>
<accession>A0A7G9L6V6</accession>
<evidence type="ECO:0000256" key="1">
    <source>
        <dbReference type="ARBA" id="ARBA00022729"/>
    </source>
</evidence>
<evidence type="ECO:0000259" key="4">
    <source>
        <dbReference type="Pfam" id="PF18962"/>
    </source>
</evidence>
<dbReference type="InterPro" id="IPR052025">
    <property type="entry name" value="Xyloglucanase_GH74"/>
</dbReference>
<keyword evidence="1" id="KW-0732">Signal</keyword>
<feature type="domain" description="Sortilin N-terminal" evidence="3">
    <location>
        <begin position="149"/>
        <end position="251"/>
    </location>
</feature>
<keyword evidence="2" id="KW-0677">Repeat</keyword>
<reference evidence="5 6" key="1">
    <citation type="submission" date="2020-08" db="EMBL/GenBank/DDBJ databases">
        <title>Polaribacter sp. L12M9 isolated from gut of the Korean scallop.</title>
        <authorList>
            <person name="Jeong Y.S."/>
        </authorList>
    </citation>
    <scope>NUCLEOTIDE SEQUENCE [LARGE SCALE GENOMIC DNA]</scope>
    <source>
        <strain evidence="5 6">L12M9</strain>
    </source>
</reference>
<dbReference type="GO" id="GO:0010411">
    <property type="term" value="P:xyloglucan metabolic process"/>
    <property type="evidence" value="ECO:0007669"/>
    <property type="project" value="TreeGrafter"/>
</dbReference>